<evidence type="ECO:0000313" key="2">
    <source>
        <dbReference type="EMBL" id="MDZ5461293.1"/>
    </source>
</evidence>
<gene>
    <name evidence="2" type="ORF">SM757_32435</name>
</gene>
<reference evidence="2 3" key="1">
    <citation type="submission" date="2023-11" db="EMBL/GenBank/DDBJ databases">
        <title>Draft genome of Azohydromonas lata strain H1 (DSM1123), a polyhydroxyalkanoate producer.</title>
        <authorList>
            <person name="Traversa D."/>
            <person name="D'Addabbo P."/>
            <person name="Pazzani C."/>
            <person name="Manzari C."/>
            <person name="Chiara M."/>
            <person name="Scrascia M."/>
        </authorList>
    </citation>
    <scope>NUCLEOTIDE SEQUENCE [LARGE SCALE GENOMIC DNA]</scope>
    <source>
        <strain evidence="2 3">H1</strain>
    </source>
</reference>
<feature type="compositionally biased region" description="Gly residues" evidence="1">
    <location>
        <begin position="166"/>
        <end position="175"/>
    </location>
</feature>
<dbReference type="InterPro" id="IPR011747">
    <property type="entry name" value="CHP02241"/>
</dbReference>
<evidence type="ECO:0000256" key="1">
    <source>
        <dbReference type="SAM" id="MobiDB-lite"/>
    </source>
</evidence>
<evidence type="ECO:0000313" key="3">
    <source>
        <dbReference type="Proteomes" id="UP001293718"/>
    </source>
</evidence>
<dbReference type="NCBIfam" id="TIGR02241">
    <property type="entry name" value="conserved hypothetical phage tail region protein"/>
    <property type="match status" value="1"/>
</dbReference>
<sequence>MALNDTSPAAEAPWQVFRFLVTFQRATLPGAQAAGGSGAVDICQGGFSECTGLEATMEPKAIKAGGMNYGAAQRVGPVSFATVVLKRGMTSTRHLWEWFARVAGGASAYRLDVRIQLLDGAGSPALTWVLERALPVKFKAADVNARGTEIGIEELHLVHEGLRLEGSGGGEGGGTAAPAQGAAP</sequence>
<accession>A0ABU5IQY1</accession>
<dbReference type="RefSeq" id="WP_322468500.1">
    <property type="nucleotide sequence ID" value="NZ_JAXOJX010000106.1"/>
</dbReference>
<dbReference type="Pfam" id="PF06841">
    <property type="entry name" value="Phage_T4_gp19"/>
    <property type="match status" value="1"/>
</dbReference>
<dbReference type="InterPro" id="IPR010667">
    <property type="entry name" value="Phage_T4_Gp19"/>
</dbReference>
<protein>
    <submittedName>
        <fullName evidence="2">Phage tail protein</fullName>
    </submittedName>
</protein>
<comment type="caution">
    <text evidence="2">The sequence shown here is derived from an EMBL/GenBank/DDBJ whole genome shotgun (WGS) entry which is preliminary data.</text>
</comment>
<name>A0ABU5IQY1_9BURK</name>
<feature type="region of interest" description="Disordered" evidence="1">
    <location>
        <begin position="164"/>
        <end position="184"/>
    </location>
</feature>
<dbReference type="Proteomes" id="UP001293718">
    <property type="component" value="Unassembled WGS sequence"/>
</dbReference>
<dbReference type="PANTHER" id="PTHR38009:SF1">
    <property type="entry name" value="CONSERVED HYPOTHETICAL PHAGE TAIL PROTEIN"/>
    <property type="match status" value="1"/>
</dbReference>
<proteinExistence type="predicted"/>
<dbReference type="PANTHER" id="PTHR38009">
    <property type="entry name" value="CONSERVED HYPOTHETICAL PHAGE TAIL PROTEIN"/>
    <property type="match status" value="1"/>
</dbReference>
<dbReference type="EMBL" id="JAXOJX010000106">
    <property type="protein sequence ID" value="MDZ5461293.1"/>
    <property type="molecule type" value="Genomic_DNA"/>
</dbReference>
<organism evidence="2 3">
    <name type="scientific">Azohydromonas lata</name>
    <dbReference type="NCBI Taxonomy" id="45677"/>
    <lineage>
        <taxon>Bacteria</taxon>
        <taxon>Pseudomonadati</taxon>
        <taxon>Pseudomonadota</taxon>
        <taxon>Betaproteobacteria</taxon>
        <taxon>Burkholderiales</taxon>
        <taxon>Sphaerotilaceae</taxon>
        <taxon>Azohydromonas</taxon>
    </lineage>
</organism>
<keyword evidence="3" id="KW-1185">Reference proteome</keyword>